<feature type="transmembrane region" description="Helical" evidence="5">
    <location>
        <begin position="140"/>
        <end position="159"/>
    </location>
</feature>
<feature type="transmembrane region" description="Helical" evidence="5">
    <location>
        <begin position="189"/>
        <end position="206"/>
    </location>
</feature>
<reference evidence="7 8" key="2">
    <citation type="submission" date="2018-11" db="EMBL/GenBank/DDBJ databases">
        <authorList>
            <consortium name="Pathogen Informatics"/>
        </authorList>
    </citation>
    <scope>NUCLEOTIDE SEQUENCE [LARGE SCALE GENOMIC DNA]</scope>
    <source>
        <strain evidence="7 8">Egypt</strain>
    </source>
</reference>
<keyword evidence="4 5" id="KW-0472">Membrane</keyword>
<evidence type="ECO:0000259" key="6">
    <source>
        <dbReference type="PROSITE" id="PS50262"/>
    </source>
</evidence>
<evidence type="ECO:0000256" key="1">
    <source>
        <dbReference type="ARBA" id="ARBA00004370"/>
    </source>
</evidence>
<dbReference type="OrthoDB" id="6274471at2759"/>
<dbReference type="EMBL" id="UZAN01047341">
    <property type="protein sequence ID" value="VDP85265.1"/>
    <property type="molecule type" value="Genomic_DNA"/>
</dbReference>
<dbReference type="PANTHER" id="PTHR45698">
    <property type="entry name" value="TRACE AMINE-ASSOCIATED RECEPTOR 19N-RELATED"/>
    <property type="match status" value="1"/>
</dbReference>
<feature type="transmembrane region" description="Helical" evidence="5">
    <location>
        <begin position="98"/>
        <end position="119"/>
    </location>
</feature>
<reference evidence="9" key="1">
    <citation type="submission" date="2016-06" db="UniProtKB">
        <authorList>
            <consortium name="WormBaseParasite"/>
        </authorList>
    </citation>
    <scope>IDENTIFICATION</scope>
</reference>
<feature type="domain" description="G-protein coupled receptors family 1 profile" evidence="6">
    <location>
        <begin position="32"/>
        <end position="310"/>
    </location>
</feature>
<organism evidence="9">
    <name type="scientific">Echinostoma caproni</name>
    <dbReference type="NCBI Taxonomy" id="27848"/>
    <lineage>
        <taxon>Eukaryota</taxon>
        <taxon>Metazoa</taxon>
        <taxon>Spiralia</taxon>
        <taxon>Lophotrochozoa</taxon>
        <taxon>Platyhelminthes</taxon>
        <taxon>Trematoda</taxon>
        <taxon>Digenea</taxon>
        <taxon>Plagiorchiida</taxon>
        <taxon>Echinostomata</taxon>
        <taxon>Echinostomatoidea</taxon>
        <taxon>Echinostomatidae</taxon>
        <taxon>Echinostoma</taxon>
    </lineage>
</organism>
<dbReference type="WBParaSite" id="ECPE_0000941201-mRNA-1">
    <property type="protein sequence ID" value="ECPE_0000941201-mRNA-1"/>
    <property type="gene ID" value="ECPE_0000941201"/>
</dbReference>
<dbReference type="Proteomes" id="UP000272942">
    <property type="component" value="Unassembled WGS sequence"/>
</dbReference>
<evidence type="ECO:0000313" key="7">
    <source>
        <dbReference type="EMBL" id="VDP85265.1"/>
    </source>
</evidence>
<dbReference type="InterPro" id="IPR000276">
    <property type="entry name" value="GPCR_Rhodpsn"/>
</dbReference>
<dbReference type="GO" id="GO:0016020">
    <property type="term" value="C:membrane"/>
    <property type="evidence" value="ECO:0007669"/>
    <property type="project" value="UniProtKB-SubCell"/>
</dbReference>
<dbReference type="PANTHER" id="PTHR45698:SF1">
    <property type="entry name" value="TRACE AMINE-ASSOCIATED RECEPTOR 13C-LIKE"/>
    <property type="match status" value="1"/>
</dbReference>
<sequence length="346" mass="38939">MTTSVRVLAFSGTYHSGRLSETVEIVTMDVVLSFGVLFNLYTTFALTRTPINSLLSKLLLYNQNALDGSYCFVIIVVICSHNFTLFSPPGNPIPFVCYILQSGFLNVFCRTMVVCNIVCQCADRFWAVIYPRSYRIHTKRYIIVCYLGIPLYSACASLSRAFLTVIVDGHCDHHTSSITERVVTTFDTVFRYGIPVILMISLNITVMRKLRRTRLPSDAPPVASIQSTTDLTTDKDQHEKSSANKVLAAQKAILINTVVLMSELSILQVVGITMNVLDALDVIDFSVDSRARLYFMFLLSTFSAINPFLTILSMKSLRLTIIHQWREIITVTRSMIMGCYKRCPTI</sequence>
<gene>
    <name evidence="7" type="ORF">ECPE_LOCUS9383</name>
</gene>
<protein>
    <submittedName>
        <fullName evidence="9">G_PROTEIN_RECEP_F1_2 domain-containing protein</fullName>
    </submittedName>
</protein>
<dbReference type="GO" id="GO:0004930">
    <property type="term" value="F:G protein-coupled receptor activity"/>
    <property type="evidence" value="ECO:0007669"/>
    <property type="project" value="InterPro"/>
</dbReference>
<dbReference type="AlphaFoldDB" id="A0A183AQZ8"/>
<dbReference type="Gene3D" id="1.20.1070.10">
    <property type="entry name" value="Rhodopsin 7-helix transmembrane proteins"/>
    <property type="match status" value="1"/>
</dbReference>
<feature type="transmembrane region" description="Helical" evidence="5">
    <location>
        <begin position="68"/>
        <end position="86"/>
    </location>
</feature>
<keyword evidence="2 5" id="KW-0812">Transmembrane</keyword>
<evidence type="ECO:0000313" key="8">
    <source>
        <dbReference type="Proteomes" id="UP000272942"/>
    </source>
</evidence>
<comment type="subcellular location">
    <subcellularLocation>
        <location evidence="1">Membrane</location>
    </subcellularLocation>
</comment>
<feature type="transmembrane region" description="Helical" evidence="5">
    <location>
        <begin position="253"/>
        <end position="273"/>
    </location>
</feature>
<evidence type="ECO:0000256" key="2">
    <source>
        <dbReference type="ARBA" id="ARBA00022692"/>
    </source>
</evidence>
<keyword evidence="8" id="KW-1185">Reference proteome</keyword>
<feature type="transmembrane region" description="Helical" evidence="5">
    <location>
        <begin position="25"/>
        <end position="47"/>
    </location>
</feature>
<evidence type="ECO:0000256" key="4">
    <source>
        <dbReference type="ARBA" id="ARBA00023136"/>
    </source>
</evidence>
<feature type="transmembrane region" description="Helical" evidence="5">
    <location>
        <begin position="293"/>
        <end position="312"/>
    </location>
</feature>
<evidence type="ECO:0000256" key="3">
    <source>
        <dbReference type="ARBA" id="ARBA00022989"/>
    </source>
</evidence>
<name>A0A183AQZ8_9TREM</name>
<keyword evidence="3 5" id="KW-1133">Transmembrane helix</keyword>
<evidence type="ECO:0000313" key="9">
    <source>
        <dbReference type="WBParaSite" id="ECPE_0000941201-mRNA-1"/>
    </source>
</evidence>
<dbReference type="InterPro" id="IPR017452">
    <property type="entry name" value="GPCR_Rhodpsn_7TM"/>
</dbReference>
<proteinExistence type="predicted"/>
<dbReference type="SUPFAM" id="SSF81321">
    <property type="entry name" value="Family A G protein-coupled receptor-like"/>
    <property type="match status" value="1"/>
</dbReference>
<dbReference type="Pfam" id="PF00001">
    <property type="entry name" value="7tm_1"/>
    <property type="match status" value="1"/>
</dbReference>
<dbReference type="PROSITE" id="PS50262">
    <property type="entry name" value="G_PROTEIN_RECEP_F1_2"/>
    <property type="match status" value="1"/>
</dbReference>
<accession>A0A183AQZ8</accession>
<evidence type="ECO:0000256" key="5">
    <source>
        <dbReference type="SAM" id="Phobius"/>
    </source>
</evidence>